<dbReference type="STRING" id="1192034.CAP_0234"/>
<evidence type="ECO:0008006" key="5">
    <source>
        <dbReference type="Google" id="ProtNLM"/>
    </source>
</evidence>
<keyword evidence="2" id="KW-1133">Transmembrane helix</keyword>
<evidence type="ECO:0000313" key="3">
    <source>
        <dbReference type="EMBL" id="EYF07481.1"/>
    </source>
</evidence>
<feature type="compositionally biased region" description="Low complexity" evidence="1">
    <location>
        <begin position="273"/>
        <end position="304"/>
    </location>
</feature>
<protein>
    <recommendedName>
        <fullName evidence="5">Yip1 domain-containing protein</fullName>
    </recommendedName>
</protein>
<feature type="transmembrane region" description="Helical" evidence="2">
    <location>
        <begin position="140"/>
        <end position="162"/>
    </location>
</feature>
<dbReference type="OrthoDB" id="5525602at2"/>
<keyword evidence="4" id="KW-1185">Reference proteome</keyword>
<feature type="transmembrane region" description="Helical" evidence="2">
    <location>
        <begin position="174"/>
        <end position="194"/>
    </location>
</feature>
<reference evidence="3 4" key="1">
    <citation type="submission" date="2013-05" db="EMBL/GenBank/DDBJ databases">
        <title>Genome assembly of Chondromyces apiculatus DSM 436.</title>
        <authorList>
            <person name="Sharma G."/>
            <person name="Khatri I."/>
            <person name="Kaur C."/>
            <person name="Mayilraj S."/>
            <person name="Subramanian S."/>
        </authorList>
    </citation>
    <scope>NUCLEOTIDE SEQUENCE [LARGE SCALE GENOMIC DNA]</scope>
    <source>
        <strain evidence="3 4">DSM 436</strain>
    </source>
</reference>
<feature type="region of interest" description="Disordered" evidence="1">
    <location>
        <begin position="241"/>
        <end position="261"/>
    </location>
</feature>
<dbReference type="RefSeq" id="WP_052374439.1">
    <property type="nucleotide sequence ID" value="NZ_ASRX01000010.1"/>
</dbReference>
<evidence type="ECO:0000256" key="2">
    <source>
        <dbReference type="SAM" id="Phobius"/>
    </source>
</evidence>
<feature type="region of interest" description="Disordered" evidence="1">
    <location>
        <begin position="273"/>
        <end position="311"/>
    </location>
</feature>
<gene>
    <name evidence="3" type="ORF">CAP_0234</name>
</gene>
<evidence type="ECO:0000313" key="4">
    <source>
        <dbReference type="Proteomes" id="UP000019678"/>
    </source>
</evidence>
<feature type="transmembrane region" description="Helical" evidence="2">
    <location>
        <begin position="108"/>
        <end position="134"/>
    </location>
</feature>
<keyword evidence="2" id="KW-0812">Transmembrane</keyword>
<organism evidence="3 4">
    <name type="scientific">Chondromyces apiculatus DSM 436</name>
    <dbReference type="NCBI Taxonomy" id="1192034"/>
    <lineage>
        <taxon>Bacteria</taxon>
        <taxon>Pseudomonadati</taxon>
        <taxon>Myxococcota</taxon>
        <taxon>Polyangia</taxon>
        <taxon>Polyangiales</taxon>
        <taxon>Polyangiaceae</taxon>
        <taxon>Chondromyces</taxon>
    </lineage>
</organism>
<feature type="transmembrane region" description="Helical" evidence="2">
    <location>
        <begin position="70"/>
        <end position="96"/>
    </location>
</feature>
<comment type="caution">
    <text evidence="3">The sequence shown here is derived from an EMBL/GenBank/DDBJ whole genome shotgun (WGS) entry which is preliminary data.</text>
</comment>
<evidence type="ECO:0000256" key="1">
    <source>
        <dbReference type="SAM" id="MobiDB-lite"/>
    </source>
</evidence>
<keyword evidence="2" id="KW-0472">Membrane</keyword>
<dbReference type="EMBL" id="ASRX01000010">
    <property type="protein sequence ID" value="EYF07481.1"/>
    <property type="molecule type" value="Genomic_DNA"/>
</dbReference>
<proteinExistence type="predicted"/>
<dbReference type="Proteomes" id="UP000019678">
    <property type="component" value="Unassembled WGS sequence"/>
</dbReference>
<dbReference type="eggNOG" id="COG2194">
    <property type="taxonomic scope" value="Bacteria"/>
</dbReference>
<feature type="transmembrane region" description="Helical" evidence="2">
    <location>
        <begin position="42"/>
        <end position="64"/>
    </location>
</feature>
<sequence>MSAQVHAARAATAPSLDVLSRLLRDPAGVAQRCREEDNLGQITATALVAITLGAAVFGGVIGSFRGGVQIGYAAIKIPLALLATLALCTPGFHAFSATLGRAFPLRSVVSLSLAAAARAALVLLASAPVLWLMFDLGLDYHQAALAAAFAYGLAGLAALGVLLRGLGAGKGRVLTALGFVALFFAVAGQTSWILRPYLVRPRTESPPFLRAREGGFGDAVLKSGRSSMGIFDEDLTTHEHSWEEDSYEHAPAAPRSPEPRTWPAVRAVPEAAVPAEGAEGAEGAVPAAPAAPAAPAVRAVPAAPERQEGGL</sequence>
<name>A0A017TFU8_9BACT</name>
<dbReference type="AlphaFoldDB" id="A0A017TFU8"/>
<accession>A0A017TFU8</accession>